<dbReference type="Pfam" id="PF07707">
    <property type="entry name" value="BACK"/>
    <property type="match status" value="1"/>
</dbReference>
<dbReference type="EMBL" id="UZAN01040478">
    <property type="protein sequence ID" value="VDP69797.1"/>
    <property type="molecule type" value="Genomic_DNA"/>
</dbReference>
<keyword evidence="1" id="KW-0880">Kelch repeat</keyword>
<dbReference type="Pfam" id="PF01344">
    <property type="entry name" value="Kelch_1"/>
    <property type="match status" value="2"/>
</dbReference>
<dbReference type="WBParaSite" id="ECPE_0000354301-mRNA-1">
    <property type="protein sequence ID" value="ECPE_0000354301-mRNA-1"/>
    <property type="gene ID" value="ECPE_0000354301"/>
</dbReference>
<dbReference type="InterPro" id="IPR006652">
    <property type="entry name" value="Kelch_1"/>
</dbReference>
<evidence type="ECO:0000313" key="6">
    <source>
        <dbReference type="Proteomes" id="UP000272942"/>
    </source>
</evidence>
<feature type="region of interest" description="Disordered" evidence="3">
    <location>
        <begin position="1"/>
        <end position="34"/>
    </location>
</feature>
<accession>A0A183A9A5</accession>
<feature type="region of interest" description="Disordered" evidence="3">
    <location>
        <begin position="931"/>
        <end position="957"/>
    </location>
</feature>
<dbReference type="Gene3D" id="2.120.10.80">
    <property type="entry name" value="Kelch-type beta propeller"/>
    <property type="match status" value="2"/>
</dbReference>
<dbReference type="AlphaFoldDB" id="A0A183A9A5"/>
<dbReference type="SMART" id="SM00875">
    <property type="entry name" value="BACK"/>
    <property type="match status" value="1"/>
</dbReference>
<gene>
    <name evidence="5" type="ORF">ECPE_LOCUS3540</name>
</gene>
<evidence type="ECO:0000313" key="5">
    <source>
        <dbReference type="EMBL" id="VDP69797.1"/>
    </source>
</evidence>
<evidence type="ECO:0000256" key="2">
    <source>
        <dbReference type="ARBA" id="ARBA00022737"/>
    </source>
</evidence>
<dbReference type="Gene3D" id="1.25.40.420">
    <property type="match status" value="1"/>
</dbReference>
<dbReference type="OrthoDB" id="191037at2759"/>
<name>A0A183A9A5_9TREM</name>
<evidence type="ECO:0000256" key="1">
    <source>
        <dbReference type="ARBA" id="ARBA00022441"/>
    </source>
</evidence>
<feature type="domain" description="BACK" evidence="4">
    <location>
        <begin position="225"/>
        <end position="388"/>
    </location>
</feature>
<dbReference type="InterPro" id="IPR015915">
    <property type="entry name" value="Kelch-typ_b-propeller"/>
</dbReference>
<sequence>MKSPGTALLNKSAIPKQHRSPEAGDTRANQAIPTHETCESKAYVPMNLLSDYTMQWALNRTLCLINTGQTIRVNAYKLATQSDVFWDLIRQTSADLENPVRMKEKIRSTSIGSSRSIRLIKHIERWKSLGRINSNTLLIDCPSLQAISDILLAVHFCHTEHCHIVNRIPTNPEEWIEILLECDQQRHETDEPDSGSGRRGTEYDLIYRTNEWILCTGISVCTLGCALRVANTYSIIRLREKCYRFIETHVNLSNCWYMWRASIVNIGHRKNVPPTQTLQTLDPIATELVERYILTNIRHFIRPAVHDGNTGYQVGFQTLSCEEMEYFLTSNELNVRKESEVIQAIDQWMQAPVRANDTISCFVSTPRLLTQCVRIDQLELNDLERIYEFPCLKDRLRFGQMTTNDMADSHSEPYDPLVWKQIQRSRVQCHAAFGQIRRKLVRFSRNLRPLGDRPKRLSEVPRITTNHRSESQSEKPADRWPIGDVRIPHETILLFGGWKCGRPCRDVSVLDARQKIWTTYSADSKSEDEKTGITANSSVLDRLVLPYALMSFGIALVGNRYIYIAGGELASTQTTSRMIRFDVAQATTDVEQEESGWKLCSSLHESRRDLVLVNVKDIALYAIGGDNNRTVLSCVERFPLDPQYRFDGQGWCLMPNMLIPRGAPAADALHDIIYVCGGYTESRMESLTNSCEAFDTRTNQWTFIEPMSQARYYAHAVSVQGVLFVLGGGGESGTRGGAVTRVPAHAGYISTVERYNPETATWELMPPTTERADFAACLFEGELVCLGGGGATFGTDEVERWTPWLPGSTEATQHPNNSNQWAAQLPLNIPTTMNEASVPLWLTPSLIPSTQQESLGWQPYVRLPTPVWGHRCVVLRGIDRIRPYLNRTDKLDGQTRPTTCRLTTKSLCAQCVLIGGHPVLTVLEGTCEKSCSDSGSSRNQMDSTVLLTGKTREEQLG</sequence>
<dbReference type="SUPFAM" id="SSF117281">
    <property type="entry name" value="Kelch motif"/>
    <property type="match status" value="1"/>
</dbReference>
<evidence type="ECO:0000313" key="7">
    <source>
        <dbReference type="WBParaSite" id="ECPE_0000354301-mRNA-1"/>
    </source>
</evidence>
<keyword evidence="2" id="KW-0677">Repeat</keyword>
<dbReference type="PANTHER" id="PTHR45632">
    <property type="entry name" value="LD33804P"/>
    <property type="match status" value="1"/>
</dbReference>
<proteinExistence type="predicted"/>
<reference evidence="5 6" key="2">
    <citation type="submission" date="2018-11" db="EMBL/GenBank/DDBJ databases">
        <authorList>
            <consortium name="Pathogen Informatics"/>
        </authorList>
    </citation>
    <scope>NUCLEOTIDE SEQUENCE [LARGE SCALE GENOMIC DNA]</scope>
    <source>
        <strain evidence="5 6">Egypt</strain>
    </source>
</reference>
<feature type="compositionally biased region" description="Polar residues" evidence="3">
    <location>
        <begin position="932"/>
        <end position="946"/>
    </location>
</feature>
<dbReference type="PANTHER" id="PTHR45632:SF3">
    <property type="entry name" value="KELCH-LIKE PROTEIN 32"/>
    <property type="match status" value="1"/>
</dbReference>
<evidence type="ECO:0000256" key="3">
    <source>
        <dbReference type="SAM" id="MobiDB-lite"/>
    </source>
</evidence>
<keyword evidence="6" id="KW-1185">Reference proteome</keyword>
<evidence type="ECO:0000259" key="4">
    <source>
        <dbReference type="SMART" id="SM00875"/>
    </source>
</evidence>
<protein>
    <submittedName>
        <fullName evidence="7">BACK domain-containing protein</fullName>
    </submittedName>
</protein>
<organism evidence="7">
    <name type="scientific">Echinostoma caproni</name>
    <dbReference type="NCBI Taxonomy" id="27848"/>
    <lineage>
        <taxon>Eukaryota</taxon>
        <taxon>Metazoa</taxon>
        <taxon>Spiralia</taxon>
        <taxon>Lophotrochozoa</taxon>
        <taxon>Platyhelminthes</taxon>
        <taxon>Trematoda</taxon>
        <taxon>Digenea</taxon>
        <taxon>Plagiorchiida</taxon>
        <taxon>Echinostomata</taxon>
        <taxon>Echinostomatoidea</taxon>
        <taxon>Echinostomatidae</taxon>
        <taxon>Echinostoma</taxon>
    </lineage>
</organism>
<dbReference type="Proteomes" id="UP000272942">
    <property type="component" value="Unassembled WGS sequence"/>
</dbReference>
<reference evidence="7" key="1">
    <citation type="submission" date="2016-06" db="UniProtKB">
        <authorList>
            <consortium name="WormBaseParasite"/>
        </authorList>
    </citation>
    <scope>IDENTIFICATION</scope>
</reference>
<dbReference type="SMART" id="SM00612">
    <property type="entry name" value="Kelch"/>
    <property type="match status" value="3"/>
</dbReference>
<dbReference type="InterPro" id="IPR011705">
    <property type="entry name" value="BACK"/>
</dbReference>